<feature type="compositionally biased region" description="Low complexity" evidence="5">
    <location>
        <begin position="1862"/>
        <end position="1878"/>
    </location>
</feature>
<feature type="transmembrane region" description="Helical" evidence="6">
    <location>
        <begin position="472"/>
        <end position="501"/>
    </location>
</feature>
<evidence type="ECO:0000256" key="4">
    <source>
        <dbReference type="ARBA" id="ARBA00023136"/>
    </source>
</evidence>
<proteinExistence type="predicted"/>
<feature type="compositionally biased region" description="Low complexity" evidence="5">
    <location>
        <begin position="76"/>
        <end position="95"/>
    </location>
</feature>
<feature type="domain" description="Polycystin cation channel PKD1/PKD2" evidence="7">
    <location>
        <begin position="352"/>
        <end position="505"/>
    </location>
</feature>
<keyword evidence="2 6" id="KW-0812">Transmembrane</keyword>
<name>A0ABQ7H4G6_DUNSA</name>
<keyword evidence="3 6" id="KW-1133">Transmembrane helix</keyword>
<feature type="region of interest" description="Disordered" evidence="5">
    <location>
        <begin position="931"/>
        <end position="951"/>
    </location>
</feature>
<evidence type="ECO:0000313" key="8">
    <source>
        <dbReference type="EMBL" id="KAF5841742.1"/>
    </source>
</evidence>
<feature type="compositionally biased region" description="Polar residues" evidence="5">
    <location>
        <begin position="571"/>
        <end position="588"/>
    </location>
</feature>
<evidence type="ECO:0000256" key="1">
    <source>
        <dbReference type="ARBA" id="ARBA00004141"/>
    </source>
</evidence>
<feature type="compositionally biased region" description="Gly residues" evidence="5">
    <location>
        <begin position="1694"/>
        <end position="1704"/>
    </location>
</feature>
<feature type="compositionally biased region" description="Basic and acidic residues" evidence="5">
    <location>
        <begin position="589"/>
        <end position="598"/>
    </location>
</feature>
<feature type="compositionally biased region" description="Low complexity" evidence="5">
    <location>
        <begin position="1356"/>
        <end position="1366"/>
    </location>
</feature>
<feature type="region of interest" description="Disordered" evidence="5">
    <location>
        <begin position="167"/>
        <end position="193"/>
    </location>
</feature>
<accession>A0ABQ7H4G6</accession>
<feature type="region of interest" description="Disordered" evidence="5">
    <location>
        <begin position="1087"/>
        <end position="1176"/>
    </location>
</feature>
<feature type="region of interest" description="Disordered" evidence="5">
    <location>
        <begin position="1348"/>
        <end position="1413"/>
    </location>
</feature>
<feature type="compositionally biased region" description="Low complexity" evidence="5">
    <location>
        <begin position="53"/>
        <end position="62"/>
    </location>
</feature>
<feature type="region of interest" description="Disordered" evidence="5">
    <location>
        <begin position="1852"/>
        <end position="1893"/>
    </location>
</feature>
<organism evidence="8 9">
    <name type="scientific">Dunaliella salina</name>
    <name type="common">Green alga</name>
    <name type="synonym">Protococcus salinus</name>
    <dbReference type="NCBI Taxonomy" id="3046"/>
    <lineage>
        <taxon>Eukaryota</taxon>
        <taxon>Viridiplantae</taxon>
        <taxon>Chlorophyta</taxon>
        <taxon>core chlorophytes</taxon>
        <taxon>Chlorophyceae</taxon>
        <taxon>CS clade</taxon>
        <taxon>Chlamydomonadales</taxon>
        <taxon>Dunaliellaceae</taxon>
        <taxon>Dunaliella</taxon>
    </lineage>
</organism>
<protein>
    <recommendedName>
        <fullName evidence="7">Polycystin cation channel PKD1/PKD2 domain-containing protein</fullName>
    </recommendedName>
</protein>
<evidence type="ECO:0000256" key="3">
    <source>
        <dbReference type="ARBA" id="ARBA00022989"/>
    </source>
</evidence>
<feature type="region of interest" description="Disordered" evidence="5">
    <location>
        <begin position="1230"/>
        <end position="1250"/>
    </location>
</feature>
<feature type="compositionally biased region" description="Low complexity" evidence="5">
    <location>
        <begin position="1166"/>
        <end position="1176"/>
    </location>
</feature>
<feature type="compositionally biased region" description="Low complexity" evidence="5">
    <location>
        <begin position="1374"/>
        <end position="1388"/>
    </location>
</feature>
<feature type="transmembrane region" description="Helical" evidence="6">
    <location>
        <begin position="244"/>
        <end position="265"/>
    </location>
</feature>
<sequence>MLPSTMLPPVPGHESSAPIFSDQLIHAAQSRAESTAAGQLPHYHNPEEHEQQQQDQKQQQQQRELWSRPAFSTPLPMVTTSSMPDSSPPSSATDSTVDDKRACPQGPSSTTSSTDKWKAVLGPLHGTKALDQMHKGKEAATRNPCHPHGHEHGIRWSEAQGIDVQGVGDEASVDGGGSGEESSEDSSSDASGFEAYVDDHPVIPGAHVGGQPGKTSHYDRKRVVGGKRVAVPQDMYRGIWNFGWMLYEAILCAAMLAAVGIWFYYALGLVPSHAPSKRRAIVYDSLEAPARPLMLRRTATHDAGDGVSADDADASRGSGGASVEPLPGTAGRWQSGVEDESGLRELASMHESMEDMSSFKIIYSLVQGGALVLLLARFIQQVSFQPKLSVISGTLLRALPDIVYFVFITTLVGLMLSVALVAVFGAQGFAEISTISGGLLVVFRDIIAGDIDDDVMEFFRTQAYGAYEDSNAALLALAWVFILIRPLIFLFFLVMIMALLLDPYARLRQGARDAPGVHHDLAVLLRWAWRVTHGKLSGHDVLILLHKLLRNRSGHSGGGASMLWRTATKSLRQSMSGRPSPSTLVSQASKEEMPDDSAKLPSLKLPSFKPQPDGSAKLPSLELPPCKPQPDDSAKLPSMKLPSFKPQPAAPQKKSVSVHPLPYTLSAKACKEELQCSQPLPFLPHSMPHMALPNLEQQASLPNSRVLRPSPTSLMQAQEPTGHRPTLRSMKNPTLHSMKSMHRKASSQGQIQGLSALMLTAKFWKQASLGVEPVGSQKKFQTSGSQKGALGPHHSGKEASPGAPHQSGTAEQPLQPASSGMQAHRASPSSVWARRMRRVTEQMAQSFRKSPSVAPSDAGSLSPRNWNLSQRLSGRGSASACEPPAGQEGAVHAAAEERHSRMSPEERESLRNSQGSLQVAQGMVAEGHASSHGAAGQEARATGSRRRITWGGSGDVEDDELVGRTWGRVQAVIHARLKQEREQARAAERARKGAFARTLLGGSGNTKSFKLGGSKKHIRDIGDVEGAGSGRLVTSQETKELSSTAADTAAAHVDAATRLTGEGQLTREQQRQQQQQQQHERNPCCVAAPARLPPSYSFHKKKGGQQATERMARSSSCSTEDKQQCPSVPDSPRTHLPPSPVQTISCHWGATADPGTLADTPPHQASSGSSSGCSNSRLSTVQEVISCTEESVAMVEQLQTASQALRALAACVVGLMRAHAERKQQLLLQEHESERRSSATLPDSAPPSGDCNFILTPQSPAQPLSDPLPRILTASSSWLPTPASVSSLILFGTAQPEFLGRQPAAEPSSRLAVEGGGPEAISCPFVPAIRHLCRGGSQAAAAAAPAIAGTGGGGRQANTAAAPASAGVGGGGSQAAAVPAASVHTPAAEARGEHSSLPAKATGDCSAAPTAHSDSESECESECQRVAAPPLFTLTPVRTVSADRSEDELTDFLAMQAEQQRTLQVLQLRSRAPQLRGRAGEHAVAPPSGHAYPAAIAPPRGNVPPTATAAAAAVVAPAEADLAELQGMRDAHFSLQLPSRPVVVGEHLAAPISEHASPIVAARASDPAEADLAELQGMHDAQVSLHASQLRSVMVEHPTAPLSERASPIIAAQALDASEADLAELQGMRDAQRSLQVPRLHSVTVEHPAAEPRKQAAPSVMGQWAEQRARLLETGFGSDSGSSRSSKAEKGESEAGGVGGAGVGGEVAAGQRVLLEASSMPPLPGEAEDERVAGAGIGGDPQSNQQISPSSNSPSLARHYRMTDPSNVNAHPRMQHRTYSQHPHLMAHPPQGARHLCGSSTVVWGERVEGVNSTRAQPAVQARAAWLEEQLPAGGSNSGRFEGAAARSLLHNPTLPALATRPTSDPEAAAAPEDATSDQARVKWAWNVSPDWE</sequence>
<dbReference type="Proteomes" id="UP000815325">
    <property type="component" value="Unassembled WGS sequence"/>
</dbReference>
<evidence type="ECO:0000256" key="2">
    <source>
        <dbReference type="ARBA" id="ARBA00022692"/>
    </source>
</evidence>
<feature type="compositionally biased region" description="Polar residues" evidence="5">
    <location>
        <begin position="862"/>
        <end position="872"/>
    </location>
</feature>
<evidence type="ECO:0000256" key="6">
    <source>
        <dbReference type="SAM" id="Phobius"/>
    </source>
</evidence>
<feature type="compositionally biased region" description="Pro residues" evidence="5">
    <location>
        <begin position="1"/>
        <end position="11"/>
    </location>
</feature>
<keyword evidence="4 6" id="KW-0472">Membrane</keyword>
<dbReference type="EMBL" id="MU069478">
    <property type="protein sequence ID" value="KAF5841742.1"/>
    <property type="molecule type" value="Genomic_DNA"/>
</dbReference>
<evidence type="ECO:0000313" key="9">
    <source>
        <dbReference type="Proteomes" id="UP000815325"/>
    </source>
</evidence>
<feature type="compositionally biased region" description="Polar residues" evidence="5">
    <location>
        <begin position="806"/>
        <end position="821"/>
    </location>
</feature>
<feature type="region of interest" description="Disordered" evidence="5">
    <location>
        <begin position="1"/>
        <end position="118"/>
    </location>
</feature>
<reference evidence="8" key="1">
    <citation type="submission" date="2017-08" db="EMBL/GenBank/DDBJ databases">
        <authorList>
            <person name="Polle J.E."/>
            <person name="Barry K."/>
            <person name="Cushman J."/>
            <person name="Schmutz J."/>
            <person name="Tran D."/>
            <person name="Hathwaick L.T."/>
            <person name="Yim W.C."/>
            <person name="Jenkins J."/>
            <person name="Mckie-Krisberg Z.M."/>
            <person name="Prochnik S."/>
            <person name="Lindquist E."/>
            <person name="Dockter R.B."/>
            <person name="Adam C."/>
            <person name="Molina H."/>
            <person name="Bunkerborg J."/>
            <person name="Jin E."/>
            <person name="Buchheim M."/>
            <person name="Magnuson J."/>
        </authorList>
    </citation>
    <scope>NUCLEOTIDE SEQUENCE</scope>
    <source>
        <strain evidence="8">CCAP 19/18</strain>
    </source>
</reference>
<feature type="region of interest" description="Disordered" evidence="5">
    <location>
        <begin position="571"/>
        <end position="655"/>
    </location>
</feature>
<feature type="region of interest" description="Disordered" evidence="5">
    <location>
        <begin position="1674"/>
        <end position="1704"/>
    </location>
</feature>
<evidence type="ECO:0000256" key="5">
    <source>
        <dbReference type="SAM" id="MobiDB-lite"/>
    </source>
</evidence>
<dbReference type="Pfam" id="PF08016">
    <property type="entry name" value="PKD_channel"/>
    <property type="match status" value="1"/>
</dbReference>
<comment type="subcellular location">
    <subcellularLocation>
        <location evidence="1">Membrane</location>
        <topology evidence="1">Multi-pass membrane protein</topology>
    </subcellularLocation>
</comment>
<comment type="caution">
    <text evidence="8">The sequence shown here is derived from an EMBL/GenBank/DDBJ whole genome shotgun (WGS) entry which is preliminary data.</text>
</comment>
<feature type="transmembrane region" description="Helical" evidence="6">
    <location>
        <begin position="402"/>
        <end position="426"/>
    </location>
</feature>
<feature type="region of interest" description="Disordered" evidence="5">
    <location>
        <begin position="133"/>
        <end position="152"/>
    </location>
</feature>
<dbReference type="InterPro" id="IPR013122">
    <property type="entry name" value="PKD1_2_channel"/>
</dbReference>
<feature type="region of interest" description="Disordered" evidence="5">
    <location>
        <begin position="1719"/>
        <end position="1772"/>
    </location>
</feature>
<feature type="transmembrane region" description="Helical" evidence="6">
    <location>
        <begin position="361"/>
        <end position="379"/>
    </location>
</feature>
<feature type="compositionally biased region" description="Low complexity" evidence="5">
    <location>
        <begin position="1741"/>
        <end position="1755"/>
    </location>
</feature>
<feature type="compositionally biased region" description="Basic and acidic residues" evidence="5">
    <location>
        <begin position="894"/>
        <end position="910"/>
    </location>
</feature>
<feature type="region of interest" description="Disordered" evidence="5">
    <location>
        <begin position="302"/>
        <end position="335"/>
    </location>
</feature>
<evidence type="ECO:0000259" key="7">
    <source>
        <dbReference type="Pfam" id="PF08016"/>
    </source>
</evidence>
<feature type="region of interest" description="Disordered" evidence="5">
    <location>
        <begin position="775"/>
        <end position="916"/>
    </location>
</feature>
<keyword evidence="9" id="KW-1185">Reference proteome</keyword>
<feature type="compositionally biased region" description="Polar residues" evidence="5">
    <location>
        <begin position="1105"/>
        <end position="1118"/>
    </location>
</feature>
<gene>
    <name evidence="8" type="ORF">DUNSADRAFT_11522</name>
</gene>